<dbReference type="Pfam" id="PF00460">
    <property type="entry name" value="Flg_bb_rod"/>
    <property type="match status" value="1"/>
</dbReference>
<dbReference type="Proteomes" id="UP001224418">
    <property type="component" value="Unassembled WGS sequence"/>
</dbReference>
<dbReference type="InterPro" id="IPR053927">
    <property type="entry name" value="FlgK_helical"/>
</dbReference>
<dbReference type="InterPro" id="IPR002371">
    <property type="entry name" value="FlgK"/>
</dbReference>
<keyword evidence="11" id="KW-1185">Reference proteome</keyword>
<keyword evidence="6" id="KW-0975">Bacterial flagellum</keyword>
<evidence type="ECO:0000259" key="8">
    <source>
        <dbReference type="Pfam" id="PF06429"/>
    </source>
</evidence>
<keyword evidence="10" id="KW-0282">Flagellum</keyword>
<comment type="similarity">
    <text evidence="3">Belongs to the flagella basal body rod proteins family.</text>
</comment>
<dbReference type="Pfam" id="PF22638">
    <property type="entry name" value="FlgK_D1"/>
    <property type="match status" value="1"/>
</dbReference>
<sequence length="620" mass="69570">MSDLMSIFGISKRGMFAEQKALGVTSHNIANANTEGYSRQRVQRETTKPFYTPSMNSAIGPGQMGTGVEITAIDRVRDKFLDFQVRRETSTLGRFSARDKYLGEVESIFNEPTEYGLSTEISKFYEAWYSLSKQPESSNTRTVVAQQSDALAKELRHTYSQLEEVKNNVHDEIKQHIFDTNERLDKLNDLNQQIMQVTITKQRPNDLMDKRDLILDKLSSVLNIDREEKEFNAYDVKPQNTESYSGIAGNELLVRKDPNAAVSRFSYINNIEEKGTTLEISYLKLGDSNKVGQKITITGLTKDNIKEVKRHIDEGRVVWADKTGKAYSESKTIGFANFNQLDKELGLFNPNAGELKGLMTVQEDVDKYQEQLNKLAKGFAMSVNTVHSGNQNFVRDDKGSATGFNKPFFVNGTVDIKKPISIYDKDPITGKLVLNNNYTENLEKEITAENIEINKELLDDVMKIKTGTNNDDSKNGESDGNRALAIAQLQYTLMDYGSVVLGEKMDRSTFINKLTGKLVQNSELNNVLTIKNKVGTTKADSYFKDIVDELGIQKSEAKKTVTNTKTLLSSLQESRDSSSGVSLDEEMANLVQFQHAYQANAKMISIVDQLLDVVVNGLIK</sequence>
<proteinExistence type="inferred from homology"/>
<evidence type="ECO:0000313" key="11">
    <source>
        <dbReference type="Proteomes" id="UP001224418"/>
    </source>
</evidence>
<dbReference type="RefSeq" id="WP_343749832.1">
    <property type="nucleotide sequence ID" value="NZ_BAAACJ010000012.1"/>
</dbReference>
<evidence type="ECO:0000256" key="4">
    <source>
        <dbReference type="ARBA" id="ARBA00016244"/>
    </source>
</evidence>
<dbReference type="InterPro" id="IPR010930">
    <property type="entry name" value="Flg_bb/hook_C_dom"/>
</dbReference>
<organism evidence="10 11">
    <name type="scientific">Hathewaya limosa</name>
    <name type="common">Clostridium limosum</name>
    <dbReference type="NCBI Taxonomy" id="1536"/>
    <lineage>
        <taxon>Bacteria</taxon>
        <taxon>Bacillati</taxon>
        <taxon>Bacillota</taxon>
        <taxon>Clostridia</taxon>
        <taxon>Eubacteriales</taxon>
        <taxon>Clostridiaceae</taxon>
        <taxon>Hathewaya</taxon>
    </lineage>
</organism>
<keyword evidence="5" id="KW-0964">Secreted</keyword>
<dbReference type="PANTHER" id="PTHR30033:SF1">
    <property type="entry name" value="FLAGELLAR HOOK-ASSOCIATED PROTEIN 1"/>
    <property type="match status" value="1"/>
</dbReference>
<reference evidence="10 11" key="1">
    <citation type="submission" date="2023-07" db="EMBL/GenBank/DDBJ databases">
        <title>Genomic Encyclopedia of Type Strains, Phase IV (KMG-IV): sequencing the most valuable type-strain genomes for metagenomic binning, comparative biology and taxonomic classification.</title>
        <authorList>
            <person name="Goeker M."/>
        </authorList>
    </citation>
    <scope>NUCLEOTIDE SEQUENCE [LARGE SCALE GENOMIC DNA]</scope>
    <source>
        <strain evidence="10 11">DSM 1400</strain>
    </source>
</reference>
<evidence type="ECO:0000256" key="3">
    <source>
        <dbReference type="ARBA" id="ARBA00009677"/>
    </source>
</evidence>
<accession>A0ABU0JQ58</accession>
<gene>
    <name evidence="10" type="ORF">QOZ93_000967</name>
</gene>
<dbReference type="NCBIfam" id="TIGR02492">
    <property type="entry name" value="flgK_ends"/>
    <property type="match status" value="1"/>
</dbReference>
<evidence type="ECO:0000259" key="7">
    <source>
        <dbReference type="Pfam" id="PF00460"/>
    </source>
</evidence>
<evidence type="ECO:0000313" key="10">
    <source>
        <dbReference type="EMBL" id="MDQ0479227.1"/>
    </source>
</evidence>
<keyword evidence="10" id="KW-0969">Cilium</keyword>
<comment type="subcellular location">
    <subcellularLocation>
        <location evidence="1">Bacterial flagellum</location>
    </subcellularLocation>
    <subcellularLocation>
        <location evidence="2">Secreted</location>
    </subcellularLocation>
</comment>
<protein>
    <recommendedName>
        <fullName evidence="4">Flagellar hook-associated protein 1</fullName>
    </recommendedName>
</protein>
<feature type="domain" description="Flagellar basal-body/hook protein C-terminal" evidence="8">
    <location>
        <begin position="577"/>
        <end position="614"/>
    </location>
</feature>
<feature type="domain" description="Flagellar basal body rod protein N-terminal" evidence="7">
    <location>
        <begin position="13"/>
        <end position="37"/>
    </location>
</feature>
<evidence type="ECO:0000256" key="2">
    <source>
        <dbReference type="ARBA" id="ARBA00004613"/>
    </source>
</evidence>
<feature type="domain" description="Flagellar hook-associated protein FlgK helical" evidence="9">
    <location>
        <begin position="103"/>
        <end position="261"/>
    </location>
</feature>
<dbReference type="SUPFAM" id="SSF64518">
    <property type="entry name" value="Phase 1 flagellin"/>
    <property type="match status" value="1"/>
</dbReference>
<dbReference type="Pfam" id="PF06429">
    <property type="entry name" value="Flg_bbr_C"/>
    <property type="match status" value="1"/>
</dbReference>
<dbReference type="PANTHER" id="PTHR30033">
    <property type="entry name" value="FLAGELLAR HOOK-ASSOCIATED PROTEIN 1"/>
    <property type="match status" value="1"/>
</dbReference>
<evidence type="ECO:0000259" key="9">
    <source>
        <dbReference type="Pfam" id="PF22638"/>
    </source>
</evidence>
<evidence type="ECO:0000256" key="1">
    <source>
        <dbReference type="ARBA" id="ARBA00004365"/>
    </source>
</evidence>
<keyword evidence="10" id="KW-0966">Cell projection</keyword>
<name>A0ABU0JQ58_HATLI</name>
<evidence type="ECO:0000256" key="6">
    <source>
        <dbReference type="ARBA" id="ARBA00023143"/>
    </source>
</evidence>
<dbReference type="InterPro" id="IPR001444">
    <property type="entry name" value="Flag_bb_rod_N"/>
</dbReference>
<dbReference type="EMBL" id="JAUSWN010000006">
    <property type="protein sequence ID" value="MDQ0479227.1"/>
    <property type="molecule type" value="Genomic_DNA"/>
</dbReference>
<comment type="caution">
    <text evidence="10">The sequence shown here is derived from an EMBL/GenBank/DDBJ whole genome shotgun (WGS) entry which is preliminary data.</text>
</comment>
<evidence type="ECO:0000256" key="5">
    <source>
        <dbReference type="ARBA" id="ARBA00022525"/>
    </source>
</evidence>